<keyword evidence="1" id="KW-0175">Coiled coil</keyword>
<dbReference type="AlphaFoldDB" id="A0AA42J2W4"/>
<accession>A0AA42J2W4</accession>
<dbReference type="Proteomes" id="UP001169242">
    <property type="component" value="Unassembled WGS sequence"/>
</dbReference>
<evidence type="ECO:0008006" key="4">
    <source>
        <dbReference type="Google" id="ProtNLM"/>
    </source>
</evidence>
<evidence type="ECO:0000313" key="2">
    <source>
        <dbReference type="EMBL" id="MDA3733606.1"/>
    </source>
</evidence>
<feature type="coiled-coil region" evidence="1">
    <location>
        <begin position="160"/>
        <end position="187"/>
    </location>
</feature>
<reference evidence="2" key="1">
    <citation type="journal article" date="2023" name="Int. J. Syst. Evol. Microbiol.">
        <title>&lt;i&gt;Holtiella tumoricola&lt;/i&gt; gen. nov. sp. nov., isolated from a human clinical sample.</title>
        <authorList>
            <person name="Allen-Vercoe E."/>
            <person name="Daigneault M.C."/>
            <person name="Vancuren S.J."/>
            <person name="Cochrane K."/>
            <person name="O'Neal L.L."/>
            <person name="Sankaranarayanan K."/>
            <person name="Lawson P.A."/>
        </authorList>
    </citation>
    <scope>NUCLEOTIDE SEQUENCE</scope>
    <source>
        <strain evidence="2">CC70A</strain>
    </source>
</reference>
<dbReference type="RefSeq" id="WP_271013411.1">
    <property type="nucleotide sequence ID" value="NZ_JAQIFT010000068.1"/>
</dbReference>
<evidence type="ECO:0000313" key="3">
    <source>
        <dbReference type="Proteomes" id="UP001169242"/>
    </source>
</evidence>
<dbReference type="EMBL" id="JAQIFT010000068">
    <property type="protein sequence ID" value="MDA3733606.1"/>
    <property type="molecule type" value="Genomic_DNA"/>
</dbReference>
<name>A0AA42J2W4_9FIRM</name>
<protein>
    <recommendedName>
        <fullName evidence="4">Replicative helicase inhibitor G39P N-terminal domain-containing protein</fullName>
    </recommendedName>
</protein>
<sequence length="220" mass="24965">MTVGTFERLINILEKAFMNFKFNIEDEDLVEVWFNELAYMDDAKAVLAVKKVIGTCDFVTIKNIKQAYAELDMPVQIDNEEGWGLVEKAIRLYGYMRSDEAMNSLPVQVQKAITYMGGFQSICEAEKKEVIRGQFNKAMASVNIRTRSEATLGNTLFEQISLYQNKVELESKNILQLEENRQMAELNDEKIANNKEHIANLRDIFAKSISNKTSSVGVGA</sequence>
<proteinExistence type="predicted"/>
<evidence type="ECO:0000256" key="1">
    <source>
        <dbReference type="SAM" id="Coils"/>
    </source>
</evidence>
<comment type="caution">
    <text evidence="2">The sequence shown here is derived from an EMBL/GenBank/DDBJ whole genome shotgun (WGS) entry which is preliminary data.</text>
</comment>
<keyword evidence="3" id="KW-1185">Reference proteome</keyword>
<organism evidence="2 3">
    <name type="scientific">Holtiella tumoricola</name>
    <dbReference type="NCBI Taxonomy" id="3018743"/>
    <lineage>
        <taxon>Bacteria</taxon>
        <taxon>Bacillati</taxon>
        <taxon>Bacillota</taxon>
        <taxon>Clostridia</taxon>
        <taxon>Lachnospirales</taxon>
        <taxon>Cellulosilyticaceae</taxon>
        <taxon>Holtiella</taxon>
    </lineage>
</organism>
<gene>
    <name evidence="2" type="ORF">PBV87_19230</name>
</gene>